<gene>
    <name evidence="2" type="ORF">OJ996_19835</name>
</gene>
<reference evidence="2" key="1">
    <citation type="submission" date="2022-10" db="EMBL/GenBank/DDBJ databases">
        <title>Luteolibacter sp. GHJ8, whole genome shotgun sequencing project.</title>
        <authorList>
            <person name="Zhao G."/>
            <person name="Shen L."/>
        </authorList>
    </citation>
    <scope>NUCLEOTIDE SEQUENCE</scope>
    <source>
        <strain evidence="2">GHJ8</strain>
    </source>
</reference>
<name>A0ABT3G7M4_9BACT</name>
<protein>
    <submittedName>
        <fullName evidence="2">Uncharacterized protein</fullName>
    </submittedName>
</protein>
<organism evidence="2 3">
    <name type="scientific">Luteolibacter rhizosphaerae</name>
    <dbReference type="NCBI Taxonomy" id="2989719"/>
    <lineage>
        <taxon>Bacteria</taxon>
        <taxon>Pseudomonadati</taxon>
        <taxon>Verrucomicrobiota</taxon>
        <taxon>Verrucomicrobiia</taxon>
        <taxon>Verrucomicrobiales</taxon>
        <taxon>Verrucomicrobiaceae</taxon>
        <taxon>Luteolibacter</taxon>
    </lineage>
</organism>
<keyword evidence="3" id="KW-1185">Reference proteome</keyword>
<dbReference type="Proteomes" id="UP001165653">
    <property type="component" value="Unassembled WGS sequence"/>
</dbReference>
<evidence type="ECO:0000256" key="1">
    <source>
        <dbReference type="SAM" id="MobiDB-lite"/>
    </source>
</evidence>
<dbReference type="RefSeq" id="WP_264515408.1">
    <property type="nucleotide sequence ID" value="NZ_JAPDDR010000011.1"/>
</dbReference>
<proteinExistence type="predicted"/>
<evidence type="ECO:0000313" key="2">
    <source>
        <dbReference type="EMBL" id="MCW1915848.1"/>
    </source>
</evidence>
<sequence>MRITLNSRTLVGPQHTLAASFASEWPPACPVEIVWMQSPSARCVLEVEIPPEEPLIFDGIVTPLDGNDAAVFLERDLREALGLPELEGDDPDGSERQPLHP</sequence>
<comment type="caution">
    <text evidence="2">The sequence shown here is derived from an EMBL/GenBank/DDBJ whole genome shotgun (WGS) entry which is preliminary data.</text>
</comment>
<evidence type="ECO:0000313" key="3">
    <source>
        <dbReference type="Proteomes" id="UP001165653"/>
    </source>
</evidence>
<feature type="region of interest" description="Disordered" evidence="1">
    <location>
        <begin position="82"/>
        <end position="101"/>
    </location>
</feature>
<accession>A0ABT3G7M4</accession>
<dbReference type="EMBL" id="JAPDDR010000011">
    <property type="protein sequence ID" value="MCW1915848.1"/>
    <property type="molecule type" value="Genomic_DNA"/>
</dbReference>